<dbReference type="PANTHER" id="PTHR35093:SF8">
    <property type="entry name" value="OUTER MEMBRANE PROTEIN NMB0088-RELATED"/>
    <property type="match status" value="1"/>
</dbReference>
<organism evidence="9 10">
    <name type="scientific">Dysgonomonas capnocytophagoides</name>
    <dbReference type="NCBI Taxonomy" id="45254"/>
    <lineage>
        <taxon>Bacteria</taxon>
        <taxon>Pseudomonadati</taxon>
        <taxon>Bacteroidota</taxon>
        <taxon>Bacteroidia</taxon>
        <taxon>Bacteroidales</taxon>
        <taxon>Dysgonomonadaceae</taxon>
        <taxon>Dysgonomonas</taxon>
    </lineage>
</organism>
<dbReference type="Gene3D" id="2.40.160.60">
    <property type="entry name" value="Outer membrane protein transport protein (OMPP1/FadL/TodX)"/>
    <property type="match status" value="1"/>
</dbReference>
<keyword evidence="7" id="KW-0998">Cell outer membrane</keyword>
<reference evidence="9 10" key="1">
    <citation type="submission" date="2019-03" db="EMBL/GenBank/DDBJ databases">
        <title>San Antonio Military Medical Center submission to MRSN (WRAIR), pending publication.</title>
        <authorList>
            <person name="Blyth D.M."/>
            <person name="Mccarthy S.L."/>
            <person name="Schall S.E."/>
            <person name="Stam J.A."/>
            <person name="Ong A.C."/>
            <person name="Mcgann P.T."/>
        </authorList>
    </citation>
    <scope>NUCLEOTIDE SEQUENCE [LARGE SCALE GENOMIC DNA]</scope>
    <source>
        <strain evidence="9 10">MRSN571793</strain>
    </source>
</reference>
<feature type="signal peptide" evidence="8">
    <location>
        <begin position="1"/>
        <end position="20"/>
    </location>
</feature>
<dbReference type="GO" id="GO:0009279">
    <property type="term" value="C:cell outer membrane"/>
    <property type="evidence" value="ECO:0007669"/>
    <property type="project" value="UniProtKB-SubCell"/>
</dbReference>
<evidence type="ECO:0000313" key="10">
    <source>
        <dbReference type="Proteomes" id="UP000297861"/>
    </source>
</evidence>
<dbReference type="InterPro" id="IPR005017">
    <property type="entry name" value="OMPP1/FadL/TodX"/>
</dbReference>
<dbReference type="OrthoDB" id="9765571at2"/>
<feature type="chain" id="PRO_5021356468" description="Hemin receptor" evidence="8">
    <location>
        <begin position="21"/>
        <end position="507"/>
    </location>
</feature>
<keyword evidence="4" id="KW-0812">Transmembrane</keyword>
<dbReference type="AlphaFoldDB" id="A0A4Y8KZ17"/>
<gene>
    <name evidence="9" type="ORF">E2605_14310</name>
</gene>
<evidence type="ECO:0000256" key="2">
    <source>
        <dbReference type="ARBA" id="ARBA00008163"/>
    </source>
</evidence>
<keyword evidence="3" id="KW-1134">Transmembrane beta strand</keyword>
<dbReference type="Proteomes" id="UP000297861">
    <property type="component" value="Unassembled WGS sequence"/>
</dbReference>
<comment type="similarity">
    <text evidence="2">Belongs to the OmpP1/FadL family.</text>
</comment>
<evidence type="ECO:0000256" key="1">
    <source>
        <dbReference type="ARBA" id="ARBA00004571"/>
    </source>
</evidence>
<keyword evidence="10" id="KW-1185">Reference proteome</keyword>
<dbReference type="GO" id="GO:0015483">
    <property type="term" value="F:long-chain fatty acid transporting porin activity"/>
    <property type="evidence" value="ECO:0007669"/>
    <property type="project" value="TreeGrafter"/>
</dbReference>
<accession>A0A4Y8KZ17</accession>
<protein>
    <recommendedName>
        <fullName evidence="11">Hemin receptor</fullName>
    </recommendedName>
</protein>
<evidence type="ECO:0000313" key="9">
    <source>
        <dbReference type="EMBL" id="TFD94990.1"/>
    </source>
</evidence>
<proteinExistence type="inferred from homology"/>
<sequence length="507" mass="56599">MKRVFTLALVLTSIAGGASAQGSLDAFNLSYNDLKGTARSVSMGGAFGALGGDVSGIAINPAGIGVYTKSEIVTTLNFANTSIKSNFSGNSMDDKKFKVNFDNLAFVGTVPIESDVVPLINFGFSYNNLKSFNRKYRAGANGLNQSFTQYLADRANNQKDFDNITSGNGYNTANDWMSVLGYSGYLIDETDSKTFIPTFRQENTTETANTDLYIQEKGNVSSYDFNVGTTIDDILSIGLTVAVTDIDYHLSSTLYEKFSSNNDDYYLDNELKTDGTGWQVKAGLIFKPIKELRIGAAYHSPTWYNMTDRYYGVVDASWNSELIGTPGYREGGASNDYKLRTPDKWIFSLAGIIGQYAIISADYELTNYSKTNLSNRYDRDYNFSRENGLTEQYFKNSSTIRVGAEIRFTPQFSGRVGYMWQQSPFEKEVKDRNIIPETAGTVPQYTIVGDANHFTWGLGYKFTPNFYTDIAFVIKNRKDDLYLYQDSDKVELKTNQFSGLITFGCRF</sequence>
<comment type="subcellular location">
    <subcellularLocation>
        <location evidence="1">Cell outer membrane</location>
        <topology evidence="1">Multi-pass membrane protein</topology>
    </subcellularLocation>
</comment>
<evidence type="ECO:0008006" key="11">
    <source>
        <dbReference type="Google" id="ProtNLM"/>
    </source>
</evidence>
<evidence type="ECO:0000256" key="6">
    <source>
        <dbReference type="ARBA" id="ARBA00023136"/>
    </source>
</evidence>
<comment type="caution">
    <text evidence="9">The sequence shown here is derived from an EMBL/GenBank/DDBJ whole genome shotgun (WGS) entry which is preliminary data.</text>
</comment>
<dbReference type="EMBL" id="SOML01000009">
    <property type="protein sequence ID" value="TFD94990.1"/>
    <property type="molecule type" value="Genomic_DNA"/>
</dbReference>
<dbReference type="SUPFAM" id="SSF56935">
    <property type="entry name" value="Porins"/>
    <property type="match status" value="1"/>
</dbReference>
<evidence type="ECO:0000256" key="8">
    <source>
        <dbReference type="SAM" id="SignalP"/>
    </source>
</evidence>
<keyword evidence="5 8" id="KW-0732">Signal</keyword>
<dbReference type="RefSeq" id="WP_026626032.1">
    <property type="nucleotide sequence ID" value="NZ_AP028867.1"/>
</dbReference>
<dbReference type="PANTHER" id="PTHR35093">
    <property type="entry name" value="OUTER MEMBRANE PROTEIN NMB0088-RELATED"/>
    <property type="match status" value="1"/>
</dbReference>
<evidence type="ECO:0000256" key="3">
    <source>
        <dbReference type="ARBA" id="ARBA00022452"/>
    </source>
</evidence>
<dbReference type="STRING" id="1121485.GCA_000426485_02091"/>
<evidence type="ECO:0000256" key="5">
    <source>
        <dbReference type="ARBA" id="ARBA00022729"/>
    </source>
</evidence>
<evidence type="ECO:0000256" key="7">
    <source>
        <dbReference type="ARBA" id="ARBA00023237"/>
    </source>
</evidence>
<keyword evidence="6" id="KW-0472">Membrane</keyword>
<name>A0A4Y8KZ17_9BACT</name>
<dbReference type="Pfam" id="PF03349">
    <property type="entry name" value="Toluene_X"/>
    <property type="match status" value="1"/>
</dbReference>
<evidence type="ECO:0000256" key="4">
    <source>
        <dbReference type="ARBA" id="ARBA00022692"/>
    </source>
</evidence>